<keyword evidence="1" id="KW-0732">Signal</keyword>
<feature type="chain" id="PRO_5042502993" evidence="1">
    <location>
        <begin position="22"/>
        <end position="452"/>
    </location>
</feature>
<dbReference type="RefSeq" id="XP_018494977.2">
    <property type="nucleotide sequence ID" value="XM_018639461.2"/>
</dbReference>
<evidence type="ECO:0000313" key="2">
    <source>
        <dbReference type="Proteomes" id="UP000694867"/>
    </source>
</evidence>
<accession>A0AAJ7L3U8</accession>
<sequence length="452" mass="49785">MLHSLSSRCLLYICFHSFVGGSTLGSESGGCDKNAVDECARGILFAAEDDRTFFRQDVAAVEDFCDRVPQVPECLKNVTAGCPETSQRFLRALSKGYDVVLQSKLCEKTPEGYAKRELFANSSSCLRDKFDNRCMVDYIASLEKLVNATDEQKIRKACCLHRAYRICLANSIVPLCGVEAASIYIQLNSMLSSAPLREVCGTSHSEESCDDSLSMRGEGHADLKGSILSRLLQIVVDSHKSEKHAREENLEEALEDTSCTGGSIDMCFHGVLPMTSANSSSVWRTGTQMDAFCSRLHNVPRCLRGRSPTCHTTTNEVLQLVKEEAEFTRNATFCRKEGEKRHFFINGGRCLFENVNNDCTRNLASALTAASEKGSVIPRDLVCCLATRYSACLAEAIKPKCGFAEAEFFSSLMQRLTIPGQIGCECKLDIAVKNPLLVGTPMRTLVDMLEES</sequence>
<dbReference type="PANTHER" id="PTHR33964:SF1">
    <property type="entry name" value="RE45066P"/>
    <property type="match status" value="1"/>
</dbReference>
<proteinExistence type="predicted"/>
<gene>
    <name evidence="3" type="primary">LOC100899973</name>
</gene>
<dbReference type="Proteomes" id="UP000694867">
    <property type="component" value="Unplaced"/>
</dbReference>
<dbReference type="KEGG" id="goe:100899973"/>
<evidence type="ECO:0000256" key="1">
    <source>
        <dbReference type="SAM" id="SignalP"/>
    </source>
</evidence>
<evidence type="ECO:0000313" key="3">
    <source>
        <dbReference type="RefSeq" id="XP_018494977.2"/>
    </source>
</evidence>
<dbReference type="AlphaFoldDB" id="A0AAJ7L3U8"/>
<feature type="signal peptide" evidence="1">
    <location>
        <begin position="1"/>
        <end position="21"/>
    </location>
</feature>
<reference evidence="3" key="1">
    <citation type="submission" date="2025-08" db="UniProtKB">
        <authorList>
            <consortium name="RefSeq"/>
        </authorList>
    </citation>
    <scope>IDENTIFICATION</scope>
</reference>
<dbReference type="GeneID" id="100899973"/>
<dbReference type="PANTHER" id="PTHR33964">
    <property type="entry name" value="RE45066P-RELATED"/>
    <property type="match status" value="1"/>
</dbReference>
<protein>
    <submittedName>
        <fullName evidence="3">Uncharacterized protein LOC100899973</fullName>
    </submittedName>
</protein>
<name>A0AAJ7L3U8_9ACAR</name>
<keyword evidence="2" id="KW-1185">Reference proteome</keyword>
<organism evidence="2 3">
    <name type="scientific">Galendromus occidentalis</name>
    <name type="common">western predatory mite</name>
    <dbReference type="NCBI Taxonomy" id="34638"/>
    <lineage>
        <taxon>Eukaryota</taxon>
        <taxon>Metazoa</taxon>
        <taxon>Ecdysozoa</taxon>
        <taxon>Arthropoda</taxon>
        <taxon>Chelicerata</taxon>
        <taxon>Arachnida</taxon>
        <taxon>Acari</taxon>
        <taxon>Parasitiformes</taxon>
        <taxon>Mesostigmata</taxon>
        <taxon>Gamasina</taxon>
        <taxon>Phytoseioidea</taxon>
        <taxon>Phytoseiidae</taxon>
        <taxon>Typhlodrominae</taxon>
        <taxon>Galendromus</taxon>
    </lineage>
</organism>